<accession>A0A949JFA0</accession>
<sequence length="304" mass="34207">MPRTTTQKLAELSNLEPSAAEIACEEIAKEFIESGHEPDLTLHTADYQESHALVCADRYWRMRIEKAPTCHTARLCAQWLHTHADNLSPAQVATIEEKWSLGYGFISSATVETPEETCCAPSEGYFSPREHFFAVLYHAGKLRANYNFPALSAHLERYRSGRTKDEYCDRPIIFALLAFAALGQDSDPYPGLAILRTAWENRTTHTTADVCLNALGAARPFPEQGHLLRAYAKEAVTKLSDDTAYYWLASGGFFTHDYAGALDAINKSLALLPARGSRGSHALMREQRLLLRQRITQEMRRNWQ</sequence>
<name>A0A949JFA0_9ACTN</name>
<dbReference type="Proteomes" id="UP000694501">
    <property type="component" value="Unassembled WGS sequence"/>
</dbReference>
<proteinExistence type="predicted"/>
<keyword evidence="2" id="KW-1185">Reference proteome</keyword>
<reference evidence="1" key="1">
    <citation type="submission" date="2021-06" db="EMBL/GenBank/DDBJ databases">
        <title>Sequencing of actinobacteria type strains.</title>
        <authorList>
            <person name="Nguyen G.-S."/>
            <person name="Wentzel A."/>
        </authorList>
    </citation>
    <scope>NUCLEOTIDE SEQUENCE</scope>
    <source>
        <strain evidence="1">P38-E01</strain>
    </source>
</reference>
<evidence type="ECO:0000313" key="2">
    <source>
        <dbReference type="Proteomes" id="UP000694501"/>
    </source>
</evidence>
<gene>
    <name evidence="1" type="ORF">JGS22_015250</name>
</gene>
<protein>
    <submittedName>
        <fullName evidence="1">Uncharacterized protein</fullName>
    </submittedName>
</protein>
<dbReference type="EMBL" id="JAELVF020000001">
    <property type="protein sequence ID" value="MBU7598931.1"/>
    <property type="molecule type" value="Genomic_DNA"/>
</dbReference>
<evidence type="ECO:0000313" key="1">
    <source>
        <dbReference type="EMBL" id="MBU7598931.1"/>
    </source>
</evidence>
<organism evidence="1 2">
    <name type="scientific">Streptomyces tardus</name>
    <dbReference type="NCBI Taxonomy" id="2780544"/>
    <lineage>
        <taxon>Bacteria</taxon>
        <taxon>Bacillati</taxon>
        <taxon>Actinomycetota</taxon>
        <taxon>Actinomycetes</taxon>
        <taxon>Kitasatosporales</taxon>
        <taxon>Streptomycetaceae</taxon>
        <taxon>Streptomyces</taxon>
    </lineage>
</organism>
<dbReference type="AlphaFoldDB" id="A0A949JFA0"/>
<comment type="caution">
    <text evidence="1">The sequence shown here is derived from an EMBL/GenBank/DDBJ whole genome shotgun (WGS) entry which is preliminary data.</text>
</comment>
<dbReference type="RefSeq" id="WP_211040270.1">
    <property type="nucleotide sequence ID" value="NZ_JAELVF020000001.1"/>
</dbReference>